<feature type="region of interest" description="Disordered" evidence="1">
    <location>
        <begin position="130"/>
        <end position="193"/>
    </location>
</feature>
<feature type="region of interest" description="Disordered" evidence="1">
    <location>
        <begin position="611"/>
        <end position="650"/>
    </location>
</feature>
<protein>
    <submittedName>
        <fullName evidence="2">Uncharacterized protein</fullName>
    </submittedName>
</protein>
<organism evidence="2 3">
    <name type="scientific">Monascus purpureus</name>
    <name type="common">Red mold</name>
    <name type="synonym">Monascus anka</name>
    <dbReference type="NCBI Taxonomy" id="5098"/>
    <lineage>
        <taxon>Eukaryota</taxon>
        <taxon>Fungi</taxon>
        <taxon>Dikarya</taxon>
        <taxon>Ascomycota</taxon>
        <taxon>Pezizomycotina</taxon>
        <taxon>Eurotiomycetes</taxon>
        <taxon>Eurotiomycetidae</taxon>
        <taxon>Eurotiales</taxon>
        <taxon>Aspergillaceae</taxon>
        <taxon>Monascus</taxon>
    </lineage>
</organism>
<comment type="caution">
    <text evidence="2">The sequence shown here is derived from an EMBL/GenBank/DDBJ whole genome shotgun (WGS) entry which is preliminary data.</text>
</comment>
<dbReference type="GO" id="GO:0005740">
    <property type="term" value="C:mitochondrial envelope"/>
    <property type="evidence" value="ECO:0007669"/>
    <property type="project" value="TreeGrafter"/>
</dbReference>
<proteinExistence type="predicted"/>
<dbReference type="PANTHER" id="PTHR31014">
    <property type="entry name" value="MITOCHONDRIAL TRANSLATION SYSTEM COMPONENT PET127-RELATED"/>
    <property type="match status" value="1"/>
</dbReference>
<name>A0A507QYU5_MONPU</name>
<accession>A0A507QYU5</accession>
<dbReference type="AlphaFoldDB" id="A0A507QYU5"/>
<dbReference type="Pfam" id="PF08634">
    <property type="entry name" value="Pet127"/>
    <property type="match status" value="1"/>
</dbReference>
<sequence length="768" mass="87248">MLVSLLLDFPVPGNPLLLSDHQRKSIRHARADHLSTGRTSSRSRPSASGAGEDHVTRSSNVHPPPYQTDEHDEKSRPWWDGTKPWDVGHRVEDSYDATTEKMEAEFAPKKRDKLLKRKARIRAKLTRKQTLAESYLEKSSEAKEPEARAPDVIPTTISRLPIRRVPSGPASESAGTPKKKSGEDSILSEPGGARISGSLTSKALKLTPLDVERAPVPKLSFGLERVLFNPGVYHLRDPRSRVFNFDPYLGSIMPVTEFDFTALKDYITSSRDETLRRIAAKEKKKYIGSSSSMTSVLSQFHYLLSAWRPIDASVLSQSFPDSSRSFTRLSRAPAAIILNYQNGIYAVDADKEFESANILMNLGKSMEKLLTLPKEEFERYRRSHENKISAEEERAIPESYHYSTFGDFIMRSQLDAYDPRLPGTGMFDLKTRAVVSIRMDARNFEHGLGYEIRSRFGAFESYEREFFDMIRAAFLKYSLQVRIGRMDGIFVAFHNIQRIFGFQYISLPEMDKALHGQSDTALGDKEFELSLALWNKVLNKVTAKFPKRSVRLHFESRDTSVPFMYIFAEPVTDEEIHAIQTKNKADIEAYQQRILNLTPQGGELDLTRKQITSDKSESRTQDVSKEGIAAPIGEQAAAEETETEAEQKGKQNSELLAMTLFIKNKVNGEFVERPTRLEGKDEWAVEYVLREVPSSRAASLYEACQKRRRVALEGVGEDEAEENANYYIRMLRDIARRGREWREQEDELDRKQGIVVLEGAIQAPPSRK</sequence>
<dbReference type="Proteomes" id="UP000319663">
    <property type="component" value="Unassembled WGS sequence"/>
</dbReference>
<dbReference type="STRING" id="5098.A0A507QYU5"/>
<dbReference type="InterPro" id="IPR013943">
    <property type="entry name" value="Pet127"/>
</dbReference>
<feature type="compositionally biased region" description="Basic and acidic residues" evidence="1">
    <location>
        <begin position="135"/>
        <end position="149"/>
    </location>
</feature>
<dbReference type="GO" id="GO:0000964">
    <property type="term" value="P:mitochondrial RNA 5'-end processing"/>
    <property type="evidence" value="ECO:0007669"/>
    <property type="project" value="TreeGrafter"/>
</dbReference>
<feature type="compositionally biased region" description="Basic and acidic residues" evidence="1">
    <location>
        <begin position="611"/>
        <end position="625"/>
    </location>
</feature>
<evidence type="ECO:0000256" key="1">
    <source>
        <dbReference type="SAM" id="MobiDB-lite"/>
    </source>
</evidence>
<gene>
    <name evidence="2" type="ORF">MPDQ_006242</name>
</gene>
<dbReference type="PANTHER" id="PTHR31014:SF0">
    <property type="entry name" value="MITOCHONDRIAL TRANSLATION SYSTEM COMPONENT PET127-RELATED"/>
    <property type="match status" value="1"/>
</dbReference>
<feature type="compositionally biased region" description="Low complexity" evidence="1">
    <location>
        <begin position="36"/>
        <end position="50"/>
    </location>
</feature>
<keyword evidence="3" id="KW-1185">Reference proteome</keyword>
<reference evidence="2 3" key="1">
    <citation type="submission" date="2019-06" db="EMBL/GenBank/DDBJ databases">
        <title>Wine fermentation using esterase from Monascus purpureus.</title>
        <authorList>
            <person name="Geng C."/>
            <person name="Zhang Y."/>
        </authorList>
    </citation>
    <scope>NUCLEOTIDE SEQUENCE [LARGE SCALE GENOMIC DNA]</scope>
    <source>
        <strain evidence="2">HQ1</strain>
    </source>
</reference>
<evidence type="ECO:0000313" key="3">
    <source>
        <dbReference type="Proteomes" id="UP000319663"/>
    </source>
</evidence>
<feature type="compositionally biased region" description="Basic and acidic residues" evidence="1">
    <location>
        <begin position="68"/>
        <end position="77"/>
    </location>
</feature>
<feature type="region of interest" description="Disordered" evidence="1">
    <location>
        <begin position="30"/>
        <end position="83"/>
    </location>
</feature>
<dbReference type="EMBL" id="VIFY01000051">
    <property type="protein sequence ID" value="TQB73074.1"/>
    <property type="molecule type" value="Genomic_DNA"/>
</dbReference>
<evidence type="ECO:0000313" key="2">
    <source>
        <dbReference type="EMBL" id="TQB73074.1"/>
    </source>
</evidence>